<dbReference type="InterPro" id="IPR001375">
    <property type="entry name" value="Peptidase_S9_cat"/>
</dbReference>
<keyword evidence="1" id="KW-0378">Hydrolase</keyword>
<keyword evidence="5" id="KW-1185">Reference proteome</keyword>
<evidence type="ECO:0000259" key="3">
    <source>
        <dbReference type="Pfam" id="PF00326"/>
    </source>
</evidence>
<dbReference type="Gene3D" id="3.40.50.1820">
    <property type="entry name" value="alpha/beta hydrolase"/>
    <property type="match status" value="1"/>
</dbReference>
<feature type="compositionally biased region" description="Basic and acidic residues" evidence="2">
    <location>
        <begin position="599"/>
        <end position="611"/>
    </location>
</feature>
<dbReference type="SUPFAM" id="SSF53474">
    <property type="entry name" value="alpha/beta-Hydrolases"/>
    <property type="match status" value="1"/>
</dbReference>
<feature type="compositionally biased region" description="Basic and acidic residues" evidence="2">
    <location>
        <begin position="202"/>
        <end position="214"/>
    </location>
</feature>
<evidence type="ECO:0000256" key="1">
    <source>
        <dbReference type="ARBA" id="ARBA00022801"/>
    </source>
</evidence>
<feature type="region of interest" description="Disordered" evidence="2">
    <location>
        <begin position="188"/>
        <end position="216"/>
    </location>
</feature>
<reference evidence="4" key="1">
    <citation type="submission" date="2022-03" db="EMBL/GenBank/DDBJ databases">
        <authorList>
            <person name="Santos J.D.N."/>
            <person name="Kallscheuer N."/>
            <person name="Jogler C."/>
            <person name="Lage O.M."/>
        </authorList>
    </citation>
    <scope>NUCLEOTIDE SEQUENCE</scope>
    <source>
        <strain evidence="4">M600PL45_2</strain>
    </source>
</reference>
<dbReference type="Proteomes" id="UP001166784">
    <property type="component" value="Unassembled WGS sequence"/>
</dbReference>
<dbReference type="PANTHER" id="PTHR42776:SF28">
    <property type="entry name" value="GLUTAMYL ENDOPEPTIDASE, CHLOROPLASTIC-RELATED"/>
    <property type="match status" value="1"/>
</dbReference>
<protein>
    <submittedName>
        <fullName evidence="4">Prolyl oligopeptidase family serine peptidase</fullName>
    </submittedName>
</protein>
<feature type="compositionally biased region" description="Pro residues" evidence="2">
    <location>
        <begin position="573"/>
        <end position="582"/>
    </location>
</feature>
<dbReference type="EMBL" id="JAKWJU010000002">
    <property type="protein sequence ID" value="MCH6163099.1"/>
    <property type="molecule type" value="Genomic_DNA"/>
</dbReference>
<gene>
    <name evidence="4" type="ORF">MMA15_22715</name>
</gene>
<feature type="region of interest" description="Disordered" evidence="2">
    <location>
        <begin position="504"/>
        <end position="534"/>
    </location>
</feature>
<accession>A0ABS9T3J4</accession>
<comment type="caution">
    <text evidence="4">The sequence shown here is derived from an EMBL/GenBank/DDBJ whole genome shotgun (WGS) entry which is preliminary data.</text>
</comment>
<feature type="compositionally biased region" description="Low complexity" evidence="2">
    <location>
        <begin position="382"/>
        <end position="399"/>
    </location>
</feature>
<name>A0ABS9T3J4_9ACTN</name>
<dbReference type="Pfam" id="PF00326">
    <property type="entry name" value="Peptidase_S9"/>
    <property type="match status" value="1"/>
</dbReference>
<feature type="region of interest" description="Disordered" evidence="2">
    <location>
        <begin position="359"/>
        <end position="400"/>
    </location>
</feature>
<feature type="region of interest" description="Disordered" evidence="2">
    <location>
        <begin position="1"/>
        <end position="23"/>
    </location>
</feature>
<feature type="domain" description="Peptidase S9 prolyl oligopeptidase catalytic" evidence="3">
    <location>
        <begin position="710"/>
        <end position="846"/>
    </location>
</feature>
<dbReference type="PANTHER" id="PTHR42776">
    <property type="entry name" value="SERINE PEPTIDASE S9 FAMILY MEMBER"/>
    <property type="match status" value="1"/>
</dbReference>
<organism evidence="4 5">
    <name type="scientific">Streptomyces marispadix</name>
    <dbReference type="NCBI Taxonomy" id="2922868"/>
    <lineage>
        <taxon>Bacteria</taxon>
        <taxon>Bacillati</taxon>
        <taxon>Actinomycetota</taxon>
        <taxon>Actinomycetes</taxon>
        <taxon>Kitasatosporales</taxon>
        <taxon>Streptomycetaceae</taxon>
        <taxon>Streptomyces</taxon>
    </lineage>
</organism>
<evidence type="ECO:0000313" key="5">
    <source>
        <dbReference type="Proteomes" id="UP001166784"/>
    </source>
</evidence>
<evidence type="ECO:0000313" key="4">
    <source>
        <dbReference type="EMBL" id="MCH6163099.1"/>
    </source>
</evidence>
<proteinExistence type="predicted"/>
<dbReference type="InterPro" id="IPR029058">
    <property type="entry name" value="AB_hydrolase_fold"/>
</dbReference>
<feature type="region of interest" description="Disordered" evidence="2">
    <location>
        <begin position="568"/>
        <end position="629"/>
    </location>
</feature>
<evidence type="ECO:0000256" key="2">
    <source>
        <dbReference type="SAM" id="MobiDB-lite"/>
    </source>
</evidence>
<dbReference type="RefSeq" id="WP_241061949.1">
    <property type="nucleotide sequence ID" value="NZ_JAKWJU010000002.1"/>
</dbReference>
<reference evidence="4" key="2">
    <citation type="journal article" date="2023" name="Int. J. Syst. Evol. Microbiol.">
        <title>Streptomyces marispadix sp. nov., isolated from marine beach sediment of the Northern Coast of Portugal.</title>
        <authorList>
            <person name="dos Santos J.D.N."/>
            <person name="Vitorino I.R."/>
            <person name="Kallscheuer N."/>
            <person name="Srivastava A."/>
            <person name="Krautwurst S."/>
            <person name="Marz M."/>
            <person name="Jogler C."/>
            <person name="Lobo Da Cunha A."/>
            <person name="Catita J."/>
            <person name="Goncalves H."/>
            <person name="Gonzalez I."/>
            <person name="Reyes F."/>
            <person name="Lage O.M."/>
        </authorList>
    </citation>
    <scope>NUCLEOTIDE SEQUENCE</scope>
    <source>
        <strain evidence="4">M600PL45_2</strain>
    </source>
</reference>
<sequence length="867" mass="90498">MPPDTLTAAGATATPGAPGAAGALAVRPSSATADEPRELDRETVHFGPGLTMWAVLRHARQPSVDEYHPASEHWRDLIVDPVLGGVAPARARHARVTVGGARRARPWELPVRTLLAAGLAWHPRLPILAGLVQRNGALHPWTADYADERLTVYEEVRAALSLSCRRPGLPTFAWCADGELALLTRPFAERGRPPMDGADDLNDPHDPRDADDPHGAAVNQWSPVVYEAEGPRHVAFLPGLGELRRIAGASVSLLHPATGVLRTLTPPLLVGGLAPSPDGSRLLVEHATAAHGEPVPAPRSGDGLGWSRAVLPADDGEAEWTPVPASTRWAHGLGHTLAAASERAEGTVVEVRNAPAAEVTSPIRDDAADTSGLSPRTSAARAVPTPGVSPVPVSAADASRTGELPAAHRLSLPHGDDDPPRWWACVTVSGGPVVLSRHRAGLLTAASAARPGTDSPADRLLRLPDGLERLGPFATEYEGGVVVQCVREGRAGFLVVDPARGSARTVLEPPPELPPGEGGPALESARASADGDGPPRLVVCRGGRFRCHELHDGLLKTVDAPVPEKLIAAGPAPTAPKPPALGLPPARGGVSARLSPLPHRTDRAGTGREGTDPECGDPAGTGPEGADDPVTTGQLLWLHVRRAEPGDSGTGASAEAVPHLTDLRAPAALLDLPLHWPDGARAEELRQQIVHGVEQAVTALRGTHGRTGPVIVGGHSFAATVALVALAHCPDLAGAVAHSGCYNRTLTPEGFQYERRSYWQVPGLYRAFSALDFAGRLSRPVLLVHGCDDTNPSTPPDQAVGLYRAVVATGGRARLVLLPREGHTFRHRESLTTVTSEHEAWLRTCAAASAARTGEPVGGQVGGHVGG</sequence>